<dbReference type="RefSeq" id="WP_072853169.1">
    <property type="nucleotide sequence ID" value="NZ_FRAH01000077.1"/>
</dbReference>
<keyword evidence="12 15" id="KW-0648">Protein biosynthesis</keyword>
<evidence type="ECO:0000256" key="13">
    <source>
        <dbReference type="ARBA" id="ARBA00023146"/>
    </source>
</evidence>
<evidence type="ECO:0000259" key="17">
    <source>
        <dbReference type="PROSITE" id="PS50886"/>
    </source>
</evidence>
<dbReference type="InterPro" id="IPR002547">
    <property type="entry name" value="tRNA-bd_dom"/>
</dbReference>
<accession>A0A1M6YMT4</accession>
<dbReference type="GO" id="GO:0004826">
    <property type="term" value="F:phenylalanine-tRNA ligase activity"/>
    <property type="evidence" value="ECO:0007669"/>
    <property type="project" value="UniProtKB-UniRule"/>
</dbReference>
<dbReference type="PANTHER" id="PTHR10947">
    <property type="entry name" value="PHENYLALANYL-TRNA SYNTHETASE BETA CHAIN AND LEUCINE-RICH REPEAT-CONTAINING PROTEIN 47"/>
    <property type="match status" value="1"/>
</dbReference>
<organism evidence="20 21">
    <name type="scientific">Anaerotignum lactatifermentans DSM 14214</name>
    <dbReference type="NCBI Taxonomy" id="1121323"/>
    <lineage>
        <taxon>Bacteria</taxon>
        <taxon>Bacillati</taxon>
        <taxon>Bacillota</taxon>
        <taxon>Clostridia</taxon>
        <taxon>Lachnospirales</taxon>
        <taxon>Anaerotignaceae</taxon>
        <taxon>Anaerotignum</taxon>
    </lineage>
</organism>
<sequence>MDVPMSWLKEYAAVTAPLKDFMEDMTMSGSKVEGATSMAGELKNIVTGHIKAIEKHPHADKLVVCTIDVGTGKDLTIVTGAPNVRVGDYVPVALDNSVIAGGKEIHTGDLRGIASEGMLCSIEELGFDRHDFPEAPEYGIYIFPEPVELGKDVADVLDLKDDVVEYEITSNRPDCFSILGIAREAAATYKIPYCPPEITVKEEGEGKTADLISVEIKNPTLCPRYVARAIKNVKIAPSPRWMRKRLRAAGVRPINNIVDITNYVMLEMGQPMHAFDVDTIKDRHIIVRNANEGEKITTLDGVERQLDPSMLVISDPEKAVAIAGVMGGENSKISENAEAVLFESAVFDGPNIRITAKKVGLRTDASSKFEKGLDPNLAMDAVNRAAQLVEMLGCGEVVPGVVDCYPNKRETWELSYSPEWINKFLGTDISEEEMQQIFERIELKVDPVNHKVTVPTFRPDLEAQADLAEEVARFYGYDKIEPTLASGTPTVGKKTYAQNITTLVKETIVAEGLCEGMTYSFESPKVFDKLLIPADSKLRQTVTISNPLGEDFSVMRTVSINGILNSLSTNYNRRNESAGIFEVARVYLPKAVPVTELPDEIPTLTVGMYGKMDFYDIKGVVEHLMVVLGIGDRAEYTVETELPWMHPGRTAAVVIDGVNVGYVGELHPTVAKNYNIGTKVYLAVLNMEELIKASNMVNVYKPLPKYPAITRDIAMLVKEDVTVKQIADEIRKNGGEYLEEVKLFDVYQGEQIEKGYKSVAYSISFRSAERTLADADVADSMQAILDGLAKELGAQLRDK</sequence>
<feature type="domain" description="FDX-ACB" evidence="18">
    <location>
        <begin position="704"/>
        <end position="797"/>
    </location>
</feature>
<keyword evidence="8 15" id="KW-0547">Nucleotide-binding</keyword>
<dbReference type="InterPro" id="IPR045060">
    <property type="entry name" value="Phe-tRNA-ligase_IIc_bsu"/>
</dbReference>
<dbReference type="InterPro" id="IPR005121">
    <property type="entry name" value="Fdx_antiC-bd"/>
</dbReference>
<evidence type="ECO:0000313" key="21">
    <source>
        <dbReference type="Proteomes" id="UP000183975"/>
    </source>
</evidence>
<keyword evidence="7 15" id="KW-0479">Metal-binding</keyword>
<dbReference type="GO" id="GO:0016740">
    <property type="term" value="F:transferase activity"/>
    <property type="evidence" value="ECO:0007669"/>
    <property type="project" value="UniProtKB-ARBA"/>
</dbReference>
<dbReference type="SUPFAM" id="SSF46955">
    <property type="entry name" value="Putative DNA-binding domain"/>
    <property type="match status" value="1"/>
</dbReference>
<dbReference type="InterPro" id="IPR004532">
    <property type="entry name" value="Phe-tRNA-ligase_IIc_bsu_bact"/>
</dbReference>
<dbReference type="InterPro" id="IPR045864">
    <property type="entry name" value="aa-tRNA-synth_II/BPL/LPL"/>
</dbReference>
<evidence type="ECO:0000256" key="10">
    <source>
        <dbReference type="ARBA" id="ARBA00022842"/>
    </source>
</evidence>
<dbReference type="Pfam" id="PF17759">
    <property type="entry name" value="tRNA_synthFbeta"/>
    <property type="match status" value="1"/>
</dbReference>
<dbReference type="NCBIfam" id="TIGR00472">
    <property type="entry name" value="pheT_bact"/>
    <property type="match status" value="1"/>
</dbReference>
<dbReference type="SUPFAM" id="SSF50249">
    <property type="entry name" value="Nucleic acid-binding proteins"/>
    <property type="match status" value="1"/>
</dbReference>
<dbReference type="SUPFAM" id="SSF55681">
    <property type="entry name" value="Class II aaRS and biotin synthetases"/>
    <property type="match status" value="1"/>
</dbReference>
<evidence type="ECO:0000256" key="1">
    <source>
        <dbReference type="ARBA" id="ARBA00004496"/>
    </source>
</evidence>
<proteinExistence type="inferred from homology"/>
<evidence type="ECO:0000256" key="6">
    <source>
        <dbReference type="ARBA" id="ARBA00022598"/>
    </source>
</evidence>
<dbReference type="InterPro" id="IPR005147">
    <property type="entry name" value="tRNA_synthase_B5-dom"/>
</dbReference>
<dbReference type="SMART" id="SM00896">
    <property type="entry name" value="FDX-ACB"/>
    <property type="match status" value="1"/>
</dbReference>
<dbReference type="InterPro" id="IPR020825">
    <property type="entry name" value="Phe-tRNA_synthase-like_B3/B4"/>
</dbReference>
<dbReference type="InterPro" id="IPR033714">
    <property type="entry name" value="tRNA_bind_bactPheRS"/>
</dbReference>
<comment type="cofactor">
    <cofactor evidence="15">
        <name>Mg(2+)</name>
        <dbReference type="ChEBI" id="CHEBI:18420"/>
    </cofactor>
    <text evidence="15">Binds 2 magnesium ions per tetramer.</text>
</comment>
<dbReference type="FunFam" id="2.40.50.140:FF:000045">
    <property type="entry name" value="Phenylalanine--tRNA ligase beta subunit"/>
    <property type="match status" value="1"/>
</dbReference>
<evidence type="ECO:0000256" key="11">
    <source>
        <dbReference type="ARBA" id="ARBA00022884"/>
    </source>
</evidence>
<dbReference type="FunFam" id="3.50.40.10:FF:000001">
    <property type="entry name" value="Phenylalanine--tRNA ligase beta subunit"/>
    <property type="match status" value="1"/>
</dbReference>
<dbReference type="Pfam" id="PF01588">
    <property type="entry name" value="tRNA_bind"/>
    <property type="match status" value="1"/>
</dbReference>
<keyword evidence="10 15" id="KW-0460">Magnesium</keyword>
<evidence type="ECO:0000256" key="12">
    <source>
        <dbReference type="ARBA" id="ARBA00022917"/>
    </source>
</evidence>
<dbReference type="Gene3D" id="3.30.930.10">
    <property type="entry name" value="Bira Bifunctional Protein, Domain 2"/>
    <property type="match status" value="1"/>
</dbReference>
<name>A0A1M6YMT4_9FIRM</name>
<evidence type="ECO:0000256" key="15">
    <source>
        <dbReference type="HAMAP-Rule" id="MF_00283"/>
    </source>
</evidence>
<dbReference type="Pfam" id="PF03483">
    <property type="entry name" value="B3_4"/>
    <property type="match status" value="1"/>
</dbReference>
<dbReference type="GO" id="GO:0006432">
    <property type="term" value="P:phenylalanyl-tRNA aminoacylation"/>
    <property type="evidence" value="ECO:0007669"/>
    <property type="project" value="UniProtKB-UniRule"/>
</dbReference>
<gene>
    <name evidence="15" type="primary">pheT</name>
    <name evidence="20" type="ORF">SAMN02745138_03042</name>
</gene>
<dbReference type="EC" id="6.1.1.20" evidence="15"/>
<keyword evidence="13 15" id="KW-0030">Aminoacyl-tRNA synthetase</keyword>
<dbReference type="SUPFAM" id="SSF56037">
    <property type="entry name" value="PheT/TilS domain"/>
    <property type="match status" value="1"/>
</dbReference>
<dbReference type="CDD" id="cd02796">
    <property type="entry name" value="tRNA_bind_bactPheRS"/>
    <property type="match status" value="1"/>
</dbReference>
<evidence type="ECO:0000256" key="14">
    <source>
        <dbReference type="ARBA" id="ARBA00049255"/>
    </source>
</evidence>
<keyword evidence="11 16" id="KW-0694">RNA-binding</keyword>
<dbReference type="Pfam" id="PF03484">
    <property type="entry name" value="B5"/>
    <property type="match status" value="1"/>
</dbReference>
<keyword evidence="9 15" id="KW-0067">ATP-binding</keyword>
<dbReference type="InterPro" id="IPR009061">
    <property type="entry name" value="DNA-bd_dom_put_sf"/>
</dbReference>
<dbReference type="SUPFAM" id="SSF54991">
    <property type="entry name" value="Anticodon-binding domain of PheRS"/>
    <property type="match status" value="1"/>
</dbReference>
<evidence type="ECO:0000256" key="16">
    <source>
        <dbReference type="PROSITE-ProRule" id="PRU00209"/>
    </source>
</evidence>
<evidence type="ECO:0000259" key="18">
    <source>
        <dbReference type="PROSITE" id="PS51447"/>
    </source>
</evidence>
<dbReference type="GO" id="GO:0140096">
    <property type="term" value="F:catalytic activity, acting on a protein"/>
    <property type="evidence" value="ECO:0007669"/>
    <property type="project" value="UniProtKB-ARBA"/>
</dbReference>
<dbReference type="SMART" id="SM00874">
    <property type="entry name" value="B5"/>
    <property type="match status" value="1"/>
</dbReference>
<dbReference type="Gene3D" id="2.40.50.140">
    <property type="entry name" value="Nucleic acid-binding proteins"/>
    <property type="match status" value="1"/>
</dbReference>
<keyword evidence="6 15" id="KW-0436">Ligase</keyword>
<dbReference type="SMART" id="SM00873">
    <property type="entry name" value="B3_4"/>
    <property type="match status" value="1"/>
</dbReference>
<protein>
    <recommendedName>
        <fullName evidence="15">Phenylalanine--tRNA ligase beta subunit</fullName>
        <ecNumber evidence="15">6.1.1.20</ecNumber>
    </recommendedName>
    <alternativeName>
        <fullName evidence="15">Phenylalanyl-tRNA synthetase beta subunit</fullName>
        <shortName evidence="15">PheRS</shortName>
    </alternativeName>
</protein>
<dbReference type="GO" id="GO:0005524">
    <property type="term" value="F:ATP binding"/>
    <property type="evidence" value="ECO:0007669"/>
    <property type="project" value="UniProtKB-UniRule"/>
</dbReference>
<feature type="binding site" evidence="15">
    <location>
        <position position="469"/>
    </location>
    <ligand>
        <name>Mg(2+)</name>
        <dbReference type="ChEBI" id="CHEBI:18420"/>
        <note>shared with alpha subunit</note>
    </ligand>
</feature>
<dbReference type="Gene3D" id="3.30.70.380">
    <property type="entry name" value="Ferrodoxin-fold anticodon-binding domain"/>
    <property type="match status" value="1"/>
</dbReference>
<keyword evidence="5 16" id="KW-0820">tRNA-binding</keyword>
<dbReference type="EMBL" id="FRAH01000077">
    <property type="protein sequence ID" value="SHL19604.1"/>
    <property type="molecule type" value="Genomic_DNA"/>
</dbReference>
<dbReference type="GO" id="GO:0009328">
    <property type="term" value="C:phenylalanine-tRNA ligase complex"/>
    <property type="evidence" value="ECO:0007669"/>
    <property type="project" value="TreeGrafter"/>
</dbReference>
<comment type="similarity">
    <text evidence="2 15">Belongs to the phenylalanyl-tRNA synthetase beta subunit family. Type 1 subfamily.</text>
</comment>
<dbReference type="Proteomes" id="UP000183975">
    <property type="component" value="Unassembled WGS sequence"/>
</dbReference>
<dbReference type="InterPro" id="IPR012340">
    <property type="entry name" value="NA-bd_OB-fold"/>
</dbReference>
<dbReference type="GO" id="GO:0000287">
    <property type="term" value="F:magnesium ion binding"/>
    <property type="evidence" value="ECO:0007669"/>
    <property type="project" value="UniProtKB-UniRule"/>
</dbReference>
<dbReference type="InterPro" id="IPR036690">
    <property type="entry name" value="Fdx_antiC-bd_sf"/>
</dbReference>
<evidence type="ECO:0000313" key="20">
    <source>
        <dbReference type="EMBL" id="SHL19604.1"/>
    </source>
</evidence>
<reference evidence="20 21" key="1">
    <citation type="submission" date="2016-11" db="EMBL/GenBank/DDBJ databases">
        <authorList>
            <person name="Jaros S."/>
            <person name="Januszkiewicz K."/>
            <person name="Wedrychowicz H."/>
        </authorList>
    </citation>
    <scope>NUCLEOTIDE SEQUENCE [LARGE SCALE GENOMIC DNA]</scope>
    <source>
        <strain evidence="20 21">DSM 14214</strain>
    </source>
</reference>
<dbReference type="FunFam" id="3.30.70.380:FF:000001">
    <property type="entry name" value="Phenylalanine--tRNA ligase beta subunit"/>
    <property type="match status" value="1"/>
</dbReference>
<dbReference type="AlphaFoldDB" id="A0A1M6YMT4"/>
<evidence type="ECO:0000259" key="19">
    <source>
        <dbReference type="PROSITE" id="PS51483"/>
    </source>
</evidence>
<keyword evidence="4 15" id="KW-0963">Cytoplasm</keyword>
<dbReference type="OrthoDB" id="9805455at2"/>
<feature type="binding site" evidence="15">
    <location>
        <position position="460"/>
    </location>
    <ligand>
        <name>Mg(2+)</name>
        <dbReference type="ChEBI" id="CHEBI:18420"/>
        <note>shared with alpha subunit</note>
    </ligand>
</feature>
<dbReference type="PROSITE" id="PS51447">
    <property type="entry name" value="FDX_ACB"/>
    <property type="match status" value="1"/>
</dbReference>
<feature type="binding site" evidence="15">
    <location>
        <position position="470"/>
    </location>
    <ligand>
        <name>Mg(2+)</name>
        <dbReference type="ChEBI" id="CHEBI:18420"/>
        <note>shared with alpha subunit</note>
    </ligand>
</feature>
<dbReference type="PANTHER" id="PTHR10947:SF0">
    <property type="entry name" value="PHENYLALANINE--TRNA LIGASE BETA SUBUNIT"/>
    <property type="match status" value="1"/>
</dbReference>
<comment type="subunit">
    <text evidence="3 15">Tetramer of two alpha and two beta subunits.</text>
</comment>
<evidence type="ECO:0000256" key="5">
    <source>
        <dbReference type="ARBA" id="ARBA00022555"/>
    </source>
</evidence>
<evidence type="ECO:0000256" key="9">
    <source>
        <dbReference type="ARBA" id="ARBA00022840"/>
    </source>
</evidence>
<dbReference type="Gene3D" id="3.50.40.10">
    <property type="entry name" value="Phenylalanyl-trna Synthetase, Chain B, domain 3"/>
    <property type="match status" value="1"/>
</dbReference>
<dbReference type="PROSITE" id="PS50886">
    <property type="entry name" value="TRBD"/>
    <property type="match status" value="1"/>
</dbReference>
<feature type="domain" description="TRNA-binding" evidence="17">
    <location>
        <begin position="39"/>
        <end position="154"/>
    </location>
</feature>
<dbReference type="HAMAP" id="MF_00283">
    <property type="entry name" value="Phe_tRNA_synth_beta1"/>
    <property type="match status" value="1"/>
</dbReference>
<dbReference type="PROSITE" id="PS51483">
    <property type="entry name" value="B5"/>
    <property type="match status" value="1"/>
</dbReference>
<dbReference type="Pfam" id="PF03147">
    <property type="entry name" value="FDX-ACB"/>
    <property type="match status" value="1"/>
</dbReference>
<evidence type="ECO:0000256" key="4">
    <source>
        <dbReference type="ARBA" id="ARBA00022490"/>
    </source>
</evidence>
<evidence type="ECO:0000256" key="8">
    <source>
        <dbReference type="ARBA" id="ARBA00022741"/>
    </source>
</evidence>
<comment type="catalytic activity">
    <reaction evidence="14 15">
        <text>tRNA(Phe) + L-phenylalanine + ATP = L-phenylalanyl-tRNA(Phe) + AMP + diphosphate + H(+)</text>
        <dbReference type="Rhea" id="RHEA:19413"/>
        <dbReference type="Rhea" id="RHEA-COMP:9668"/>
        <dbReference type="Rhea" id="RHEA-COMP:9699"/>
        <dbReference type="ChEBI" id="CHEBI:15378"/>
        <dbReference type="ChEBI" id="CHEBI:30616"/>
        <dbReference type="ChEBI" id="CHEBI:33019"/>
        <dbReference type="ChEBI" id="CHEBI:58095"/>
        <dbReference type="ChEBI" id="CHEBI:78442"/>
        <dbReference type="ChEBI" id="CHEBI:78531"/>
        <dbReference type="ChEBI" id="CHEBI:456215"/>
        <dbReference type="EC" id="6.1.1.20"/>
    </reaction>
</comment>
<comment type="subcellular location">
    <subcellularLocation>
        <location evidence="1 15">Cytoplasm</location>
    </subcellularLocation>
</comment>
<dbReference type="GO" id="GO:0000049">
    <property type="term" value="F:tRNA binding"/>
    <property type="evidence" value="ECO:0007669"/>
    <property type="project" value="UniProtKB-UniRule"/>
</dbReference>
<feature type="domain" description="B5" evidence="19">
    <location>
        <begin position="409"/>
        <end position="482"/>
    </location>
</feature>
<keyword evidence="21" id="KW-1185">Reference proteome</keyword>
<evidence type="ECO:0000256" key="3">
    <source>
        <dbReference type="ARBA" id="ARBA00011209"/>
    </source>
</evidence>
<evidence type="ECO:0000256" key="7">
    <source>
        <dbReference type="ARBA" id="ARBA00022723"/>
    </source>
</evidence>
<dbReference type="InterPro" id="IPR041616">
    <property type="entry name" value="PheRS_beta_core"/>
</dbReference>
<feature type="binding site" evidence="15">
    <location>
        <position position="466"/>
    </location>
    <ligand>
        <name>Mg(2+)</name>
        <dbReference type="ChEBI" id="CHEBI:18420"/>
        <note>shared with alpha subunit</note>
    </ligand>
</feature>
<dbReference type="CDD" id="cd00769">
    <property type="entry name" value="PheRS_beta_core"/>
    <property type="match status" value="1"/>
</dbReference>
<evidence type="ECO:0000256" key="2">
    <source>
        <dbReference type="ARBA" id="ARBA00008653"/>
    </source>
</evidence>
<dbReference type="InterPro" id="IPR005146">
    <property type="entry name" value="B3/B4_tRNA-bd"/>
</dbReference>
<dbReference type="Gene3D" id="3.30.56.10">
    <property type="match status" value="2"/>
</dbReference>